<name>A0A372ZQP8_9ACTN</name>
<gene>
    <name evidence="1" type="ORF">DR950_10850</name>
</gene>
<dbReference type="RefSeq" id="WP_074005969.1">
    <property type="nucleotide sequence ID" value="NZ_QVIG01000001.1"/>
</dbReference>
<evidence type="ECO:0008006" key="3">
    <source>
        <dbReference type="Google" id="ProtNLM"/>
    </source>
</evidence>
<keyword evidence="2" id="KW-1185">Reference proteome</keyword>
<accession>A0A372ZQP8</accession>
<proteinExistence type="predicted"/>
<protein>
    <recommendedName>
        <fullName evidence="3">WXG100 family type VII secretion target</fullName>
    </recommendedName>
</protein>
<dbReference type="Proteomes" id="UP000263377">
    <property type="component" value="Unassembled WGS sequence"/>
</dbReference>
<reference evidence="1 2" key="1">
    <citation type="submission" date="2018-08" db="EMBL/GenBank/DDBJ databases">
        <title>Diversity &amp; Physiological Properties of Lignin-Decomposing Actinobacteria from Soil.</title>
        <authorList>
            <person name="Roh S.G."/>
            <person name="Kim S.B."/>
        </authorList>
    </citation>
    <scope>NUCLEOTIDE SEQUENCE [LARGE SCALE GENOMIC DNA]</scope>
    <source>
        <strain evidence="1 2">MMS17-GH009</strain>
    </source>
</reference>
<dbReference type="AlphaFoldDB" id="A0A372ZQP8"/>
<comment type="caution">
    <text evidence="1">The sequence shown here is derived from an EMBL/GenBank/DDBJ whole genome shotgun (WGS) entry which is preliminary data.</text>
</comment>
<dbReference type="EMBL" id="QVIG01000001">
    <property type="protein sequence ID" value="RGD58219.1"/>
    <property type="molecule type" value="Genomic_DNA"/>
</dbReference>
<organism evidence="1 2">
    <name type="scientific">Kitasatospora xanthocidica</name>
    <dbReference type="NCBI Taxonomy" id="83382"/>
    <lineage>
        <taxon>Bacteria</taxon>
        <taxon>Bacillati</taxon>
        <taxon>Actinomycetota</taxon>
        <taxon>Actinomycetes</taxon>
        <taxon>Kitasatosporales</taxon>
        <taxon>Streptomycetaceae</taxon>
        <taxon>Kitasatospora</taxon>
    </lineage>
</organism>
<evidence type="ECO:0000313" key="1">
    <source>
        <dbReference type="EMBL" id="RGD58219.1"/>
    </source>
</evidence>
<sequence length="111" mass="11206">MAQGSGYAIQAGGAEGQAKALDKASGDEGTIGTAISDPVCYSADVFGGEDVDPAYRNFSSAWQAETATIKSALSELAGKVRGSSNGYQSADGSVVKDLASASRSGDYRPFG</sequence>
<evidence type="ECO:0000313" key="2">
    <source>
        <dbReference type="Proteomes" id="UP000263377"/>
    </source>
</evidence>